<accession>A0ABN6K8Z7</accession>
<keyword evidence="2" id="KW-1185">Reference proteome</keyword>
<protein>
    <submittedName>
        <fullName evidence="1">4-hydroxybenzoyl-CoA thioesterase</fullName>
    </submittedName>
</protein>
<organism evidence="1 2">
    <name type="scientific">Leptospira kobayashii</name>
    <dbReference type="NCBI Taxonomy" id="1917830"/>
    <lineage>
        <taxon>Bacteria</taxon>
        <taxon>Pseudomonadati</taxon>
        <taxon>Spirochaetota</taxon>
        <taxon>Spirochaetia</taxon>
        <taxon>Leptospirales</taxon>
        <taxon>Leptospiraceae</taxon>
        <taxon>Leptospira</taxon>
    </lineage>
</organism>
<name>A0ABN6K8Z7_9LEPT</name>
<dbReference type="RefSeq" id="WP_109022002.1">
    <property type="nucleotide sequence ID" value="NZ_AP025028.1"/>
</dbReference>
<reference evidence="1 2" key="1">
    <citation type="submission" date="2021-08" db="EMBL/GenBank/DDBJ databases">
        <title>Complete genome sequence of Leptospira kobayashii strain E30.</title>
        <authorList>
            <person name="Nakao R."/>
            <person name="Nakamura S."/>
            <person name="Masuzawa T."/>
            <person name="Koizumi N."/>
        </authorList>
    </citation>
    <scope>NUCLEOTIDE SEQUENCE [LARGE SCALE GENOMIC DNA]</scope>
    <source>
        <strain evidence="1 2">E30</strain>
    </source>
</reference>
<dbReference type="EMBL" id="AP025028">
    <property type="protein sequence ID" value="BDA77404.1"/>
    <property type="molecule type" value="Genomic_DNA"/>
</dbReference>
<dbReference type="InterPro" id="IPR029069">
    <property type="entry name" value="HotDog_dom_sf"/>
</dbReference>
<gene>
    <name evidence="1" type="ORF">LPTSP3_g03340</name>
</gene>
<evidence type="ECO:0000313" key="2">
    <source>
        <dbReference type="Proteomes" id="UP000245263"/>
    </source>
</evidence>
<dbReference type="Gene3D" id="3.10.129.10">
    <property type="entry name" value="Hotdog Thioesterase"/>
    <property type="match status" value="1"/>
</dbReference>
<proteinExistence type="predicted"/>
<dbReference type="Pfam" id="PF13279">
    <property type="entry name" value="4HBT_2"/>
    <property type="match status" value="1"/>
</dbReference>
<sequence>MKTYETMKAVRFQHCDPAGVVFTPQYFNLFMEVVEDWFSHLGHSFSKIVIKEHQGIPAMRIVARFLKPSFLGDRLQFSLNVKRLREKNILVSITAFCNGECRCTAEFLFGFATLSSLSLVEWPEALREGMSEYLQGR</sequence>
<dbReference type="Proteomes" id="UP000245263">
    <property type="component" value="Chromosome 1"/>
</dbReference>
<dbReference type="CDD" id="cd00586">
    <property type="entry name" value="4HBT"/>
    <property type="match status" value="1"/>
</dbReference>
<evidence type="ECO:0000313" key="1">
    <source>
        <dbReference type="EMBL" id="BDA77404.1"/>
    </source>
</evidence>
<dbReference type="SUPFAM" id="SSF54637">
    <property type="entry name" value="Thioesterase/thiol ester dehydrase-isomerase"/>
    <property type="match status" value="1"/>
</dbReference>